<protein>
    <submittedName>
        <fullName evidence="6">Kinase-like domain-containing protein</fullName>
    </submittedName>
</protein>
<keyword evidence="2 3" id="KW-0067">ATP-binding</keyword>
<keyword evidence="6" id="KW-0808">Transferase</keyword>
<evidence type="ECO:0000256" key="4">
    <source>
        <dbReference type="SAM" id="MobiDB-lite"/>
    </source>
</evidence>
<dbReference type="GO" id="GO:0005516">
    <property type="term" value="F:calmodulin binding"/>
    <property type="evidence" value="ECO:0007669"/>
    <property type="project" value="TreeGrafter"/>
</dbReference>
<dbReference type="InterPro" id="IPR011009">
    <property type="entry name" value="Kinase-like_dom_sf"/>
</dbReference>
<dbReference type="GO" id="GO:0035556">
    <property type="term" value="P:intracellular signal transduction"/>
    <property type="evidence" value="ECO:0007669"/>
    <property type="project" value="TreeGrafter"/>
</dbReference>
<accession>A0A136JAP7</accession>
<dbReference type="AlphaFoldDB" id="A0A136JAP7"/>
<dbReference type="Proteomes" id="UP000070501">
    <property type="component" value="Unassembled WGS sequence"/>
</dbReference>
<sequence length="728" mass="80652">MDPSVPPDTPSPPLPSADRQWSFHSLPSPRIAVTPDATSSPGPERPSLAPHLSAPPGTKYQSPLRQHKRTPSQHREIKETLDARTQYTAHETDGTQHRVNQYIIRQEIGRGSYGAVHLATDQFGNEYALKEFSKTRLRKRIHSNILRRPDLTASGTGPGPGRLLAQRRQFQSQKAAEAQDALFLIREETAIMKKLNHPNLVALIEVLDDPEEDSLYMVLEMCPKGVIMKVGLDEDAQPCSEAMCRTWFRDLILGIEYLHAQGVVHRDIKPDNLLLAADDCLKIVDFGVSEMFEKPDHMMTKKSAGSPAFLPPELCVARHGDVSGTAADIWSMGVTLYCLRYGKLPFNKQGVLEMYEAIRNEEVPIPAGEDPIFVDLLSRILDKNPETRISMPELRNHPWVTGEGSDPLLSTEENCATIIDAPNEIELNHAFTRKMSHMFFVLRAIHRFKCLISKSKASTPEANNSRSFSSLAIPSRIVVPGVEKIKNLASNLLPDPLPLTSEPREATPDNKTVTEEAAELVRQRRAFLASGVAPRAPAPLPLVDADSDVRRQAQPNWPPPGLGAYTDIDEGELVGGGAVQPQAPNQQFVSDSPTGIEFEDPSESIYDKAFSAEVKRIRSQKRKERTKTYLTRLVGEREVEKWADDDHMIVEAGKSIATKTHGLSRQSTENLRESLADRLDSAKIDVQQGTAKVNATVKEQGMRFADLVTQMAKGKATAAAAEDEMNKP</sequence>
<dbReference type="FunFam" id="1.10.510.10:FF:000995">
    <property type="entry name" value="BcCMK3, calcium/calmodulin-dependent protein kinase"/>
    <property type="match status" value="1"/>
</dbReference>
<dbReference type="SMART" id="SM00220">
    <property type="entry name" value="S_TKc"/>
    <property type="match status" value="1"/>
</dbReference>
<dbReference type="SUPFAM" id="SSF56112">
    <property type="entry name" value="Protein kinase-like (PK-like)"/>
    <property type="match status" value="1"/>
</dbReference>
<keyword evidence="6" id="KW-0418">Kinase</keyword>
<dbReference type="PROSITE" id="PS50011">
    <property type="entry name" value="PROTEIN_KINASE_DOM"/>
    <property type="match status" value="1"/>
</dbReference>
<dbReference type="FunFam" id="3.30.200.20:FF:000447">
    <property type="entry name" value="Calcium/calmodulin dependent protein kinase"/>
    <property type="match status" value="1"/>
</dbReference>
<evidence type="ECO:0000256" key="1">
    <source>
        <dbReference type="ARBA" id="ARBA00022741"/>
    </source>
</evidence>
<evidence type="ECO:0000313" key="6">
    <source>
        <dbReference type="EMBL" id="KXJ94220.1"/>
    </source>
</evidence>
<dbReference type="InParanoid" id="A0A136JAP7"/>
<evidence type="ECO:0000256" key="2">
    <source>
        <dbReference type="ARBA" id="ARBA00022840"/>
    </source>
</evidence>
<name>A0A136JAP7_9PEZI</name>
<evidence type="ECO:0000259" key="5">
    <source>
        <dbReference type="PROSITE" id="PS50011"/>
    </source>
</evidence>
<dbReference type="InterPro" id="IPR008271">
    <property type="entry name" value="Ser/Thr_kinase_AS"/>
</dbReference>
<feature type="region of interest" description="Disordered" evidence="4">
    <location>
        <begin position="1"/>
        <end position="76"/>
    </location>
</feature>
<dbReference type="STRING" id="196109.A0A136JAP7"/>
<dbReference type="GO" id="GO:0005524">
    <property type="term" value="F:ATP binding"/>
    <property type="evidence" value="ECO:0007669"/>
    <property type="project" value="UniProtKB-UniRule"/>
</dbReference>
<proteinExistence type="predicted"/>
<gene>
    <name evidence="6" type="ORF">Micbo1qcDRAFT_159275</name>
</gene>
<feature type="domain" description="Protein kinase" evidence="5">
    <location>
        <begin position="102"/>
        <end position="400"/>
    </location>
</feature>
<evidence type="ECO:0000256" key="3">
    <source>
        <dbReference type="PROSITE-ProRule" id="PRU10141"/>
    </source>
</evidence>
<keyword evidence="1 3" id="KW-0547">Nucleotide-binding</keyword>
<reference evidence="7" key="1">
    <citation type="submission" date="2016-02" db="EMBL/GenBank/DDBJ databases">
        <title>Draft genome sequence of Microdochium bolleyi, a fungal endophyte of beachgrass.</title>
        <authorList>
            <consortium name="DOE Joint Genome Institute"/>
            <person name="David A.S."/>
            <person name="May G."/>
            <person name="Haridas S."/>
            <person name="Lim J."/>
            <person name="Wang M."/>
            <person name="Labutti K."/>
            <person name="Lipzen A."/>
            <person name="Barry K."/>
            <person name="Grigoriev I.V."/>
        </authorList>
    </citation>
    <scope>NUCLEOTIDE SEQUENCE [LARGE SCALE GENOMIC DNA]</scope>
    <source>
        <strain evidence="7">J235TASD1</strain>
    </source>
</reference>
<keyword evidence="7" id="KW-1185">Reference proteome</keyword>
<dbReference type="InterPro" id="IPR000719">
    <property type="entry name" value="Prot_kinase_dom"/>
</dbReference>
<dbReference type="PANTHER" id="PTHR24346">
    <property type="entry name" value="MAP/MICROTUBULE AFFINITY-REGULATING KINASE"/>
    <property type="match status" value="1"/>
</dbReference>
<dbReference type="Gene3D" id="1.10.510.10">
    <property type="entry name" value="Transferase(Phosphotransferase) domain 1"/>
    <property type="match status" value="1"/>
</dbReference>
<dbReference type="GO" id="GO:0004683">
    <property type="term" value="F:calcium/calmodulin-dependent protein kinase activity"/>
    <property type="evidence" value="ECO:0007669"/>
    <property type="project" value="TreeGrafter"/>
</dbReference>
<dbReference type="PANTHER" id="PTHR24346:SF77">
    <property type="entry name" value="SERINE THREONINE PROTEIN KINASE"/>
    <property type="match status" value="1"/>
</dbReference>
<evidence type="ECO:0000313" key="7">
    <source>
        <dbReference type="Proteomes" id="UP000070501"/>
    </source>
</evidence>
<dbReference type="InterPro" id="IPR017441">
    <property type="entry name" value="Protein_kinase_ATP_BS"/>
</dbReference>
<dbReference type="CDD" id="cd14008">
    <property type="entry name" value="STKc_LKB1_CaMKK"/>
    <property type="match status" value="1"/>
</dbReference>
<dbReference type="OrthoDB" id="68483at2759"/>
<dbReference type="EMBL" id="KQ964247">
    <property type="protein sequence ID" value="KXJ94220.1"/>
    <property type="molecule type" value="Genomic_DNA"/>
</dbReference>
<dbReference type="PROSITE" id="PS00108">
    <property type="entry name" value="PROTEIN_KINASE_ST"/>
    <property type="match status" value="1"/>
</dbReference>
<feature type="compositionally biased region" description="Pro residues" evidence="4">
    <location>
        <begin position="1"/>
        <end position="15"/>
    </location>
</feature>
<dbReference type="PROSITE" id="PS00107">
    <property type="entry name" value="PROTEIN_KINASE_ATP"/>
    <property type="match status" value="1"/>
</dbReference>
<dbReference type="Pfam" id="PF00069">
    <property type="entry name" value="Pkinase"/>
    <property type="match status" value="1"/>
</dbReference>
<organism evidence="6 7">
    <name type="scientific">Microdochium bolleyi</name>
    <dbReference type="NCBI Taxonomy" id="196109"/>
    <lineage>
        <taxon>Eukaryota</taxon>
        <taxon>Fungi</taxon>
        <taxon>Dikarya</taxon>
        <taxon>Ascomycota</taxon>
        <taxon>Pezizomycotina</taxon>
        <taxon>Sordariomycetes</taxon>
        <taxon>Xylariomycetidae</taxon>
        <taxon>Xylariales</taxon>
        <taxon>Microdochiaceae</taxon>
        <taxon>Microdochium</taxon>
    </lineage>
</organism>
<feature type="binding site" evidence="3">
    <location>
        <position position="130"/>
    </location>
    <ligand>
        <name>ATP</name>
        <dbReference type="ChEBI" id="CHEBI:30616"/>
    </ligand>
</feature>
<dbReference type="Gene3D" id="3.30.200.20">
    <property type="entry name" value="Phosphorylase Kinase, domain 1"/>
    <property type="match status" value="1"/>
</dbReference>
<dbReference type="GO" id="GO:0005737">
    <property type="term" value="C:cytoplasm"/>
    <property type="evidence" value="ECO:0007669"/>
    <property type="project" value="TreeGrafter"/>
</dbReference>